<sequence>MGQWLPSHVPSCACFAYFLLEPNDTRSLGPYDPSLRYKCLFRPIKITPAATPPDQCAPVLARRLPSAGISCRPYCQVGHSRVPGLYVRQCSGVEIFS</sequence>
<evidence type="ECO:0000313" key="1">
    <source>
        <dbReference type="EMBL" id="KAF2791553.1"/>
    </source>
</evidence>
<evidence type="ECO:0000313" key="2">
    <source>
        <dbReference type="Proteomes" id="UP000799757"/>
    </source>
</evidence>
<gene>
    <name evidence="1" type="ORF">K505DRAFT_326768</name>
</gene>
<protein>
    <submittedName>
        <fullName evidence="1">Uncharacterized protein</fullName>
    </submittedName>
</protein>
<accession>A0A6A6X5Y4</accession>
<name>A0A6A6X5Y4_9PLEO</name>
<reference evidence="1" key="1">
    <citation type="journal article" date="2020" name="Stud. Mycol.">
        <title>101 Dothideomycetes genomes: a test case for predicting lifestyles and emergence of pathogens.</title>
        <authorList>
            <person name="Haridas S."/>
            <person name="Albert R."/>
            <person name="Binder M."/>
            <person name="Bloem J."/>
            <person name="Labutti K."/>
            <person name="Salamov A."/>
            <person name="Andreopoulos B."/>
            <person name="Baker S."/>
            <person name="Barry K."/>
            <person name="Bills G."/>
            <person name="Bluhm B."/>
            <person name="Cannon C."/>
            <person name="Castanera R."/>
            <person name="Culley D."/>
            <person name="Daum C."/>
            <person name="Ezra D."/>
            <person name="Gonzalez J."/>
            <person name="Henrissat B."/>
            <person name="Kuo A."/>
            <person name="Liang C."/>
            <person name="Lipzen A."/>
            <person name="Lutzoni F."/>
            <person name="Magnuson J."/>
            <person name="Mondo S."/>
            <person name="Nolan M."/>
            <person name="Ohm R."/>
            <person name="Pangilinan J."/>
            <person name="Park H.-J."/>
            <person name="Ramirez L."/>
            <person name="Alfaro M."/>
            <person name="Sun H."/>
            <person name="Tritt A."/>
            <person name="Yoshinaga Y."/>
            <person name="Zwiers L.-H."/>
            <person name="Turgeon B."/>
            <person name="Goodwin S."/>
            <person name="Spatafora J."/>
            <person name="Crous P."/>
            <person name="Grigoriev I."/>
        </authorList>
    </citation>
    <scope>NUCLEOTIDE SEQUENCE</scope>
    <source>
        <strain evidence="1">CBS 109.77</strain>
    </source>
</reference>
<proteinExistence type="predicted"/>
<dbReference type="Proteomes" id="UP000799757">
    <property type="component" value="Unassembled WGS sequence"/>
</dbReference>
<dbReference type="AlphaFoldDB" id="A0A6A6X5Y4"/>
<organism evidence="1 2">
    <name type="scientific">Melanomma pulvis-pyrius CBS 109.77</name>
    <dbReference type="NCBI Taxonomy" id="1314802"/>
    <lineage>
        <taxon>Eukaryota</taxon>
        <taxon>Fungi</taxon>
        <taxon>Dikarya</taxon>
        <taxon>Ascomycota</taxon>
        <taxon>Pezizomycotina</taxon>
        <taxon>Dothideomycetes</taxon>
        <taxon>Pleosporomycetidae</taxon>
        <taxon>Pleosporales</taxon>
        <taxon>Melanommataceae</taxon>
        <taxon>Melanomma</taxon>
    </lineage>
</organism>
<dbReference type="EMBL" id="MU002013">
    <property type="protein sequence ID" value="KAF2791553.1"/>
    <property type="molecule type" value="Genomic_DNA"/>
</dbReference>
<keyword evidence="2" id="KW-1185">Reference proteome</keyword>